<dbReference type="InterPro" id="IPR012337">
    <property type="entry name" value="RNaseH-like_sf"/>
</dbReference>
<evidence type="ECO:0000256" key="2">
    <source>
        <dbReference type="ARBA" id="ARBA00022722"/>
    </source>
</evidence>
<dbReference type="GO" id="GO:0008408">
    <property type="term" value="F:3'-5' exonuclease activity"/>
    <property type="evidence" value="ECO:0007669"/>
    <property type="project" value="InterPro"/>
</dbReference>
<dbReference type="CDD" id="cd06141">
    <property type="entry name" value="WRN_exo"/>
    <property type="match status" value="1"/>
</dbReference>
<dbReference type="GO" id="GO:0003676">
    <property type="term" value="F:nucleic acid binding"/>
    <property type="evidence" value="ECO:0007669"/>
    <property type="project" value="InterPro"/>
</dbReference>
<dbReference type="PANTHER" id="PTHR13620">
    <property type="entry name" value="3-5 EXONUCLEASE"/>
    <property type="match status" value="1"/>
</dbReference>
<dbReference type="Pfam" id="PF01612">
    <property type="entry name" value="DNA_pol_A_exo1"/>
    <property type="match status" value="1"/>
</dbReference>
<evidence type="ECO:0000256" key="7">
    <source>
        <dbReference type="ARBA" id="ARBA00023242"/>
    </source>
</evidence>
<dbReference type="GO" id="GO:0006139">
    <property type="term" value="P:nucleobase-containing compound metabolic process"/>
    <property type="evidence" value="ECO:0007669"/>
    <property type="project" value="InterPro"/>
</dbReference>
<dbReference type="AlphaFoldDB" id="A0A9N9BR38"/>
<keyword evidence="2" id="KW-0540">Nuclease</keyword>
<dbReference type="Proteomes" id="UP000789572">
    <property type="component" value="Unassembled WGS sequence"/>
</dbReference>
<evidence type="ECO:0000256" key="4">
    <source>
        <dbReference type="ARBA" id="ARBA00022801"/>
    </source>
</evidence>
<organism evidence="11 12">
    <name type="scientific">Paraglomus occultum</name>
    <dbReference type="NCBI Taxonomy" id="144539"/>
    <lineage>
        <taxon>Eukaryota</taxon>
        <taxon>Fungi</taxon>
        <taxon>Fungi incertae sedis</taxon>
        <taxon>Mucoromycota</taxon>
        <taxon>Glomeromycotina</taxon>
        <taxon>Glomeromycetes</taxon>
        <taxon>Paraglomerales</taxon>
        <taxon>Paraglomeraceae</taxon>
        <taxon>Paraglomus</taxon>
    </lineage>
</organism>
<evidence type="ECO:0000259" key="10">
    <source>
        <dbReference type="SMART" id="SM00474"/>
    </source>
</evidence>
<dbReference type="GO" id="GO:0005634">
    <property type="term" value="C:nucleus"/>
    <property type="evidence" value="ECO:0007669"/>
    <property type="project" value="UniProtKB-SubCell"/>
</dbReference>
<keyword evidence="5" id="KW-0269">Exonuclease</keyword>
<keyword evidence="6" id="KW-0460">Magnesium</keyword>
<evidence type="ECO:0000313" key="11">
    <source>
        <dbReference type="EMBL" id="CAG8572879.1"/>
    </source>
</evidence>
<dbReference type="InterPro" id="IPR002562">
    <property type="entry name" value="3'-5'_exonuclease_dom"/>
</dbReference>
<evidence type="ECO:0000256" key="6">
    <source>
        <dbReference type="ARBA" id="ARBA00022842"/>
    </source>
</evidence>
<dbReference type="InterPro" id="IPR051132">
    <property type="entry name" value="3-5_Exonuclease_domain"/>
</dbReference>
<dbReference type="EMBL" id="CAJVPJ010001052">
    <property type="protein sequence ID" value="CAG8572879.1"/>
    <property type="molecule type" value="Genomic_DNA"/>
</dbReference>
<keyword evidence="4" id="KW-0378">Hydrolase</keyword>
<dbReference type="Gene3D" id="3.30.420.10">
    <property type="entry name" value="Ribonuclease H-like superfamily/Ribonuclease H"/>
    <property type="match status" value="1"/>
</dbReference>
<dbReference type="GO" id="GO:0046872">
    <property type="term" value="F:metal ion binding"/>
    <property type="evidence" value="ECO:0007669"/>
    <property type="project" value="UniProtKB-KW"/>
</dbReference>
<accession>A0A9N9BR38</accession>
<evidence type="ECO:0000313" key="12">
    <source>
        <dbReference type="Proteomes" id="UP000789572"/>
    </source>
</evidence>
<dbReference type="OrthoDB" id="1920326at2759"/>
<proteinExistence type="predicted"/>
<dbReference type="SMART" id="SM00474">
    <property type="entry name" value="35EXOc"/>
    <property type="match status" value="1"/>
</dbReference>
<evidence type="ECO:0000256" key="9">
    <source>
        <dbReference type="ARBA" id="ARBA00042761"/>
    </source>
</evidence>
<dbReference type="PANTHER" id="PTHR13620:SF109">
    <property type="entry name" value="3'-5' EXONUCLEASE"/>
    <property type="match status" value="1"/>
</dbReference>
<dbReference type="InterPro" id="IPR036397">
    <property type="entry name" value="RNaseH_sf"/>
</dbReference>
<reference evidence="11" key="1">
    <citation type="submission" date="2021-06" db="EMBL/GenBank/DDBJ databases">
        <authorList>
            <person name="Kallberg Y."/>
            <person name="Tangrot J."/>
            <person name="Rosling A."/>
        </authorList>
    </citation>
    <scope>NUCLEOTIDE SEQUENCE</scope>
    <source>
        <strain evidence="11">IA702</strain>
    </source>
</reference>
<sequence length="415" mass="47054">MSIVQELNKAKVPIIQTDPPVYQLSTRSSVDTCFRILNQNPLWPTNYVGFDTETTVRRAIHRGLVSLIQIATREFCLIFQVYRITRGDAKKFPRILMDFLADSRVLKVGVNARGDAEWLKRSYGVETSGIVDLDQMAGEKGITAGSLAELALMFADSGFVLDKTKDLLKWNFDAAHLNAELIKYASSDAFAAIQIYENMLVGKRNPEYKSWEERNPMTREEEEAELYNTIKRQHKKGVVVKIEKLINAVTYGRWQKTKPDPLDRRRATIAAINRYLSDGRLVLEDFDGSAGSVDSLDEEQLINLSVKLPGVALDKLLLEVPDADGFFSRKGLDHEGCNFIKKCSPSLHRSFRNKALIQLYKSSVSSETSEHHIMEIINKLKRCKALRPLGDTGSFEFNSEWLEELEQIRCAQAKT</sequence>
<name>A0A9N9BR38_9GLOM</name>
<comment type="caution">
    <text evidence="11">The sequence shown here is derived from an EMBL/GenBank/DDBJ whole genome shotgun (WGS) entry which is preliminary data.</text>
</comment>
<keyword evidence="12" id="KW-1185">Reference proteome</keyword>
<evidence type="ECO:0000256" key="8">
    <source>
        <dbReference type="ARBA" id="ARBA00040531"/>
    </source>
</evidence>
<protein>
    <recommendedName>
        <fullName evidence="8">3'-5' exonuclease</fullName>
    </recommendedName>
    <alternativeName>
        <fullName evidence="9">Werner Syndrome-like exonuclease</fullName>
    </alternativeName>
</protein>
<keyword evidence="3" id="KW-0479">Metal-binding</keyword>
<evidence type="ECO:0000256" key="1">
    <source>
        <dbReference type="ARBA" id="ARBA00004123"/>
    </source>
</evidence>
<evidence type="ECO:0000256" key="3">
    <source>
        <dbReference type="ARBA" id="ARBA00022723"/>
    </source>
</evidence>
<comment type="subcellular location">
    <subcellularLocation>
        <location evidence="1">Nucleus</location>
    </subcellularLocation>
</comment>
<keyword evidence="7" id="KW-0539">Nucleus</keyword>
<gene>
    <name evidence="11" type="ORF">POCULU_LOCUS6086</name>
</gene>
<feature type="domain" description="3'-5' exonuclease" evidence="10">
    <location>
        <begin position="21"/>
        <end position="204"/>
    </location>
</feature>
<dbReference type="SUPFAM" id="SSF53098">
    <property type="entry name" value="Ribonuclease H-like"/>
    <property type="match status" value="1"/>
</dbReference>
<evidence type="ECO:0000256" key="5">
    <source>
        <dbReference type="ARBA" id="ARBA00022839"/>
    </source>
</evidence>